<keyword evidence="1 3" id="KW-0853">WD repeat</keyword>
<protein>
    <submittedName>
        <fullName evidence="5">Wd40 repeat protein</fullName>
    </submittedName>
</protein>
<name>A0A078B0Q9_STYLE</name>
<organism evidence="5 6">
    <name type="scientific">Stylonychia lemnae</name>
    <name type="common">Ciliate</name>
    <dbReference type="NCBI Taxonomy" id="5949"/>
    <lineage>
        <taxon>Eukaryota</taxon>
        <taxon>Sar</taxon>
        <taxon>Alveolata</taxon>
        <taxon>Ciliophora</taxon>
        <taxon>Intramacronucleata</taxon>
        <taxon>Spirotrichea</taxon>
        <taxon>Stichotrichia</taxon>
        <taxon>Sporadotrichida</taxon>
        <taxon>Oxytrichidae</taxon>
        <taxon>Stylonychinae</taxon>
        <taxon>Stylonychia</taxon>
    </lineage>
</organism>
<dbReference type="Pfam" id="PF00400">
    <property type="entry name" value="WD40"/>
    <property type="match status" value="5"/>
</dbReference>
<dbReference type="PROSITE" id="PS50082">
    <property type="entry name" value="WD_REPEATS_2"/>
    <property type="match status" value="4"/>
</dbReference>
<dbReference type="PANTHER" id="PTHR13720">
    <property type="entry name" value="WD-40 REPEAT PROTEIN"/>
    <property type="match status" value="1"/>
</dbReference>
<dbReference type="SUPFAM" id="SSF50978">
    <property type="entry name" value="WD40 repeat-like"/>
    <property type="match status" value="1"/>
</dbReference>
<gene>
    <name evidence="5" type="primary">Contig11849.g12667</name>
    <name evidence="5" type="ORF">STYLEM_17251</name>
</gene>
<dbReference type="SUPFAM" id="SSF50998">
    <property type="entry name" value="Quinoprotein alcohol dehydrogenase-like"/>
    <property type="match status" value="1"/>
</dbReference>
<dbReference type="Proteomes" id="UP000039865">
    <property type="component" value="Unassembled WGS sequence"/>
</dbReference>
<feature type="domain" description="Anaphase-promoting complex subunit 4-like WD40" evidence="4">
    <location>
        <begin position="409"/>
        <end position="486"/>
    </location>
</feature>
<accession>A0A078B0Q9</accession>
<feature type="repeat" description="WD" evidence="3">
    <location>
        <begin position="476"/>
        <end position="517"/>
    </location>
</feature>
<dbReference type="AlphaFoldDB" id="A0A078B0Q9"/>
<evidence type="ECO:0000259" key="4">
    <source>
        <dbReference type="Pfam" id="PF12894"/>
    </source>
</evidence>
<dbReference type="InterPro" id="IPR011047">
    <property type="entry name" value="Quinoprotein_ADH-like_sf"/>
</dbReference>
<dbReference type="InterPro" id="IPR001680">
    <property type="entry name" value="WD40_rpt"/>
</dbReference>
<dbReference type="InterPro" id="IPR036322">
    <property type="entry name" value="WD40_repeat_dom_sf"/>
</dbReference>
<keyword evidence="2" id="KW-0677">Repeat</keyword>
<sequence length="643" mass="70947">MQSSQGLPKTSASNGMKPVTTGDQIELDHAIGFSGKVVNGVYLHPNAKDYVLIAGCSVVVGDLSDPHNQNFLTAHDDQITCLAVAHNGTMVASGQRGDNADIVLWDFASKRALFRLSEHDYEVTHLDFSHDDRLLISTGNQLDGKMFIWNTLNGFIVSSVQVIPTIFAEAPRCVSWGGYVKDIKLRPTNKYQFAMSGSKKLVLSQLDPATGQVANDLVNTGAFLREYSCLAFSKPAEEFLYAGSMSGDFCCFQVKNKLLVFTQNVCAQGIKCIQAVTTDKICVGGGDGQIVLFHVDQNFCQALLKTQVFGSIHGLSSSQDGIQLLTATDKGFIFRLRVSDFSKMLLCENHTEPVLDVAYMNGVSDKFATCSEDGTIRLWDSNDYSVIARCSVVTAAGVFPNCSTFTDEVIISGWNDGKIRSFRVEGSTPLWQIDNAHKNGVTAICLSFNSKFICSGGNEGECRVWEIRSRELVSHLKEHTSKVTKVQVFPDDIHLLTCARDKAILCWDLKNEKRVANQTQRMGGVNCFSISPTDNNKFMSVGQERKITYWDLRKTQPEIILESSPYRGESDELMSVCISNNNKYFVTGGQLGIVRIYDYGSGAFITECRAHSNAITSVRFSPDDKQIVSTGRDGLIAVWNYFL</sequence>
<dbReference type="InParanoid" id="A0A078B0Q9"/>
<evidence type="ECO:0000256" key="1">
    <source>
        <dbReference type="ARBA" id="ARBA00022574"/>
    </source>
</evidence>
<dbReference type="CDD" id="cd00200">
    <property type="entry name" value="WD40"/>
    <property type="match status" value="1"/>
</dbReference>
<dbReference type="Pfam" id="PF12894">
    <property type="entry name" value="ANAPC4_WD40"/>
    <property type="match status" value="1"/>
</dbReference>
<evidence type="ECO:0000256" key="3">
    <source>
        <dbReference type="PROSITE-ProRule" id="PRU00221"/>
    </source>
</evidence>
<dbReference type="PANTHER" id="PTHR13720:SF39">
    <property type="entry name" value="F-BOX DOMAIN-CONTAINING PROTEIN"/>
    <property type="match status" value="1"/>
</dbReference>
<evidence type="ECO:0000256" key="2">
    <source>
        <dbReference type="ARBA" id="ARBA00022737"/>
    </source>
</evidence>
<dbReference type="EMBL" id="CCKQ01016263">
    <property type="protein sequence ID" value="CDW88134.1"/>
    <property type="molecule type" value="Genomic_DNA"/>
</dbReference>
<evidence type="ECO:0000313" key="5">
    <source>
        <dbReference type="EMBL" id="CDW88134.1"/>
    </source>
</evidence>
<dbReference type="OMA" id="RVWEMKS"/>
<dbReference type="SMART" id="SM00320">
    <property type="entry name" value="WD40"/>
    <property type="match status" value="10"/>
</dbReference>
<feature type="repeat" description="WD" evidence="3">
    <location>
        <begin position="608"/>
        <end position="643"/>
    </location>
</feature>
<dbReference type="PROSITE" id="PS50294">
    <property type="entry name" value="WD_REPEATS_REGION"/>
    <property type="match status" value="4"/>
</dbReference>
<evidence type="ECO:0000313" key="6">
    <source>
        <dbReference type="Proteomes" id="UP000039865"/>
    </source>
</evidence>
<reference evidence="5 6" key="1">
    <citation type="submission" date="2014-06" db="EMBL/GenBank/DDBJ databases">
        <authorList>
            <person name="Swart Estienne"/>
        </authorList>
    </citation>
    <scope>NUCLEOTIDE SEQUENCE [LARGE SCALE GENOMIC DNA]</scope>
    <source>
        <strain evidence="5 6">130c</strain>
    </source>
</reference>
<feature type="repeat" description="WD" evidence="3">
    <location>
        <begin position="347"/>
        <end position="389"/>
    </location>
</feature>
<dbReference type="InterPro" id="IPR015943">
    <property type="entry name" value="WD40/YVTN_repeat-like_dom_sf"/>
</dbReference>
<proteinExistence type="predicted"/>
<keyword evidence="6" id="KW-1185">Reference proteome</keyword>
<dbReference type="InterPro" id="IPR050630">
    <property type="entry name" value="WD_repeat_EMAP"/>
</dbReference>
<dbReference type="Gene3D" id="2.130.10.10">
    <property type="entry name" value="YVTN repeat-like/Quinoprotein amine dehydrogenase"/>
    <property type="match status" value="3"/>
</dbReference>
<dbReference type="InterPro" id="IPR024977">
    <property type="entry name" value="Apc4-like_WD40_dom"/>
</dbReference>
<feature type="repeat" description="WD" evidence="3">
    <location>
        <begin position="434"/>
        <end position="475"/>
    </location>
</feature>
<dbReference type="OrthoDB" id="10264376at2759"/>